<protein>
    <submittedName>
        <fullName evidence="1">Uncharacterized protein</fullName>
    </submittedName>
</protein>
<organism evidence="1 2">
    <name type="scientific">Chelonia mydas</name>
    <name type="common">Green sea-turtle</name>
    <name type="synonym">Chelonia agassizi</name>
    <dbReference type="NCBI Taxonomy" id="8469"/>
    <lineage>
        <taxon>Eukaryota</taxon>
        <taxon>Metazoa</taxon>
        <taxon>Chordata</taxon>
        <taxon>Craniata</taxon>
        <taxon>Vertebrata</taxon>
        <taxon>Euteleostomi</taxon>
        <taxon>Archelosauria</taxon>
        <taxon>Testudinata</taxon>
        <taxon>Testudines</taxon>
        <taxon>Cryptodira</taxon>
        <taxon>Durocryptodira</taxon>
        <taxon>Americhelydia</taxon>
        <taxon>Chelonioidea</taxon>
        <taxon>Cheloniidae</taxon>
        <taxon>Chelonia</taxon>
    </lineage>
</organism>
<dbReference type="EMBL" id="KB532134">
    <property type="protein sequence ID" value="EMP34435.1"/>
    <property type="molecule type" value="Genomic_DNA"/>
</dbReference>
<proteinExistence type="predicted"/>
<keyword evidence="2" id="KW-1185">Reference proteome</keyword>
<reference evidence="2" key="1">
    <citation type="journal article" date="2013" name="Nat. Genet.">
        <title>The draft genomes of soft-shell turtle and green sea turtle yield insights into the development and evolution of the turtle-specific body plan.</title>
        <authorList>
            <person name="Wang Z."/>
            <person name="Pascual-Anaya J."/>
            <person name="Zadissa A."/>
            <person name="Li W."/>
            <person name="Niimura Y."/>
            <person name="Huang Z."/>
            <person name="Li C."/>
            <person name="White S."/>
            <person name="Xiong Z."/>
            <person name="Fang D."/>
            <person name="Wang B."/>
            <person name="Ming Y."/>
            <person name="Chen Y."/>
            <person name="Zheng Y."/>
            <person name="Kuraku S."/>
            <person name="Pignatelli M."/>
            <person name="Herrero J."/>
            <person name="Beal K."/>
            <person name="Nozawa M."/>
            <person name="Li Q."/>
            <person name="Wang J."/>
            <person name="Zhang H."/>
            <person name="Yu L."/>
            <person name="Shigenobu S."/>
            <person name="Wang J."/>
            <person name="Liu J."/>
            <person name="Flicek P."/>
            <person name="Searle S."/>
            <person name="Wang J."/>
            <person name="Kuratani S."/>
            <person name="Yin Y."/>
            <person name="Aken B."/>
            <person name="Zhang G."/>
            <person name="Irie N."/>
        </authorList>
    </citation>
    <scope>NUCLEOTIDE SEQUENCE [LARGE SCALE GENOMIC DNA]</scope>
</reference>
<dbReference type="AlphaFoldDB" id="M7BFQ6"/>
<evidence type="ECO:0000313" key="2">
    <source>
        <dbReference type="Proteomes" id="UP000031443"/>
    </source>
</evidence>
<name>M7BFQ6_CHEMY</name>
<dbReference type="Proteomes" id="UP000031443">
    <property type="component" value="Unassembled WGS sequence"/>
</dbReference>
<evidence type="ECO:0000313" key="1">
    <source>
        <dbReference type="EMBL" id="EMP34435.1"/>
    </source>
</evidence>
<accession>M7BFQ6</accession>
<sequence length="111" mass="12070">MKRHVLYYCKIMGFNGNIHSWATGEWRLLTESPALLPRSKDDNTIPGHPDFCTAAAGGSAFRAALPASSRCSPAAQLRRQRCSQQQCRSGSDVGGILKACPKYAVSTVCIR</sequence>
<gene>
    <name evidence="1" type="ORF">UY3_08411</name>
</gene>